<organism evidence="1 2">
    <name type="scientific">Serratia phage BF</name>
    <dbReference type="NCBI Taxonomy" id="1962671"/>
    <lineage>
        <taxon>Viruses</taxon>
        <taxon>Duplodnaviria</taxon>
        <taxon>Heunggongvirae</taxon>
        <taxon>Uroviricota</taxon>
        <taxon>Caudoviricetes</taxon>
        <taxon>Eneladusvirus</taxon>
        <taxon>Eneladusvirus BF</taxon>
    </lineage>
</organism>
<protein>
    <submittedName>
        <fullName evidence="1">Uncharacterized protein</fullName>
    </submittedName>
</protein>
<gene>
    <name evidence="1" type="ORF">BF_0380</name>
</gene>
<dbReference type="EMBL" id="KY630187">
    <property type="protein sequence ID" value="AQW88905.1"/>
    <property type="molecule type" value="Genomic_DNA"/>
</dbReference>
<dbReference type="Proteomes" id="UP000221837">
    <property type="component" value="Genome"/>
</dbReference>
<sequence length="112" mass="13416">MTEQQRIEVLDMFPNIYNELFECKQDIANSFCIDIEVLENKQILYAFYEYEDYSGSASVLYYDPDFQSFFEVHGGHCSCYGLEGQWEPEEINRDFNKFKEYVTRQGYGKRSY</sequence>
<keyword evidence="2" id="KW-1185">Reference proteome</keyword>
<evidence type="ECO:0000313" key="2">
    <source>
        <dbReference type="Proteomes" id="UP000221837"/>
    </source>
</evidence>
<accession>A0A1S6UAX8</accession>
<reference evidence="1" key="1">
    <citation type="submission" date="2017-02" db="EMBL/GenBank/DDBJ databases">
        <title>Genome sequence of Serratia marcescens phage BF.</title>
        <authorList>
            <person name="Casey E."/>
            <person name="Fitzgerald B."/>
            <person name="Mahony J."/>
            <person name="Lugli G."/>
            <person name="Ventura M."/>
            <person name="van Sinderen D."/>
        </authorList>
    </citation>
    <scope>NUCLEOTIDE SEQUENCE [LARGE SCALE GENOMIC DNA]</scope>
</reference>
<name>A0A1S6UAX8_9CAUD</name>
<dbReference type="OrthoDB" id="26311at10239"/>
<proteinExistence type="predicted"/>
<evidence type="ECO:0000313" key="1">
    <source>
        <dbReference type="EMBL" id="AQW88905.1"/>
    </source>
</evidence>